<dbReference type="InterPro" id="IPR001223">
    <property type="entry name" value="Glyco_hydro18_cat"/>
</dbReference>
<dbReference type="PANTHER" id="PTHR47700">
    <property type="entry name" value="V CHITINASE, PUTATIVE (AFU_ORTHOLOGUE AFUA_6G13720)-RELATED"/>
    <property type="match status" value="1"/>
</dbReference>
<dbReference type="AlphaFoldDB" id="A0A9W9SYX6"/>
<dbReference type="PROSITE" id="PS51910">
    <property type="entry name" value="GH18_2"/>
    <property type="match status" value="1"/>
</dbReference>
<dbReference type="Proteomes" id="UP001150942">
    <property type="component" value="Unassembled WGS sequence"/>
</dbReference>
<evidence type="ECO:0000256" key="3">
    <source>
        <dbReference type="ARBA" id="ARBA00022669"/>
    </source>
</evidence>
<comment type="caution">
    <text evidence="15">The sequence shown here is derived from an EMBL/GenBank/DDBJ whole genome shotgun (WGS) entry which is preliminary data.</text>
</comment>
<dbReference type="Gene3D" id="3.20.20.80">
    <property type="entry name" value="Glycosidases"/>
    <property type="match status" value="2"/>
</dbReference>
<dbReference type="GO" id="GO:0000272">
    <property type="term" value="P:polysaccharide catabolic process"/>
    <property type="evidence" value="ECO:0007669"/>
    <property type="project" value="UniProtKB-KW"/>
</dbReference>
<evidence type="ECO:0000313" key="15">
    <source>
        <dbReference type="EMBL" id="KAJ5203224.1"/>
    </source>
</evidence>
<dbReference type="EC" id="3.2.1.14" evidence="2"/>
<evidence type="ECO:0000313" key="16">
    <source>
        <dbReference type="Proteomes" id="UP001150942"/>
    </source>
</evidence>
<dbReference type="GO" id="GO:0008843">
    <property type="term" value="F:endochitinase activity"/>
    <property type="evidence" value="ECO:0007669"/>
    <property type="project" value="UniProtKB-EC"/>
</dbReference>
<dbReference type="InterPro" id="IPR036861">
    <property type="entry name" value="Endochitinase-like_sf"/>
</dbReference>
<dbReference type="Pfam" id="PF00704">
    <property type="entry name" value="Glyco_hydro_18"/>
    <property type="match status" value="1"/>
</dbReference>
<gene>
    <name evidence="15" type="ORF">N7449_005303</name>
</gene>
<comment type="caution">
    <text evidence="10">Lacks conserved residue(s) required for the propagation of feature annotation.</text>
</comment>
<evidence type="ECO:0000256" key="9">
    <source>
        <dbReference type="ARBA" id="ARBA00023326"/>
    </source>
</evidence>
<evidence type="ECO:0000256" key="11">
    <source>
        <dbReference type="RuleBase" id="RU000489"/>
    </source>
</evidence>
<feature type="disulfide bond" evidence="10">
    <location>
        <begin position="37"/>
        <end position="51"/>
    </location>
</feature>
<evidence type="ECO:0000256" key="2">
    <source>
        <dbReference type="ARBA" id="ARBA00012729"/>
    </source>
</evidence>
<dbReference type="InterPro" id="IPR053214">
    <property type="entry name" value="LysM12-like"/>
</dbReference>
<feature type="domain" description="Chitin-binding type-1" evidence="13">
    <location>
        <begin position="7"/>
        <end position="77"/>
    </location>
</feature>
<dbReference type="GO" id="GO:0006032">
    <property type="term" value="P:chitin catabolic process"/>
    <property type="evidence" value="ECO:0007669"/>
    <property type="project" value="UniProtKB-KW"/>
</dbReference>
<evidence type="ECO:0000259" key="14">
    <source>
        <dbReference type="PROSITE" id="PS51910"/>
    </source>
</evidence>
<dbReference type="InterPro" id="IPR001002">
    <property type="entry name" value="Chitin-bd_1"/>
</dbReference>
<feature type="domain" description="GH18" evidence="14">
    <location>
        <begin position="88"/>
        <end position="351"/>
    </location>
</feature>
<dbReference type="GO" id="GO:0008061">
    <property type="term" value="F:chitin binding"/>
    <property type="evidence" value="ECO:0007669"/>
    <property type="project" value="UniProtKB-UniRule"/>
</dbReference>
<protein>
    <recommendedName>
        <fullName evidence="2">chitinase</fullName>
        <ecNumber evidence="2">3.2.1.14</ecNumber>
    </recommendedName>
</protein>
<evidence type="ECO:0000256" key="1">
    <source>
        <dbReference type="ARBA" id="ARBA00000822"/>
    </source>
</evidence>
<keyword evidence="10" id="KW-1015">Disulfide bond</keyword>
<dbReference type="PROSITE" id="PS50941">
    <property type="entry name" value="CHIT_BIND_I_2"/>
    <property type="match status" value="1"/>
</dbReference>
<keyword evidence="4 11" id="KW-0378">Hydrolase</keyword>
<keyword evidence="8 11" id="KW-0326">Glycosidase</keyword>
<dbReference type="SMART" id="SM00636">
    <property type="entry name" value="Glyco_18"/>
    <property type="match status" value="1"/>
</dbReference>
<dbReference type="PROSITE" id="PS01095">
    <property type="entry name" value="GH18_1"/>
    <property type="match status" value="1"/>
</dbReference>
<feature type="disulfide bond" evidence="10">
    <location>
        <begin position="32"/>
        <end position="44"/>
    </location>
</feature>
<evidence type="ECO:0000256" key="12">
    <source>
        <dbReference type="RuleBase" id="RU004453"/>
    </source>
</evidence>
<evidence type="ECO:0000256" key="7">
    <source>
        <dbReference type="ARBA" id="ARBA00023277"/>
    </source>
</evidence>
<keyword evidence="7" id="KW-0119">Carbohydrate metabolism</keyword>
<comment type="similarity">
    <text evidence="12">Belongs to the glycosyl hydrolase 18 family.</text>
</comment>
<organism evidence="15 16">
    <name type="scientific">Penicillium cf. viridicatum</name>
    <dbReference type="NCBI Taxonomy" id="2972119"/>
    <lineage>
        <taxon>Eukaryota</taxon>
        <taxon>Fungi</taxon>
        <taxon>Dikarya</taxon>
        <taxon>Ascomycota</taxon>
        <taxon>Pezizomycotina</taxon>
        <taxon>Eurotiomycetes</taxon>
        <taxon>Eurotiomycetidae</taxon>
        <taxon>Eurotiales</taxon>
        <taxon>Aspergillaceae</taxon>
        <taxon>Penicillium</taxon>
    </lineage>
</organism>
<dbReference type="InterPro" id="IPR011583">
    <property type="entry name" value="Chitinase_II/V-like_cat"/>
</dbReference>
<evidence type="ECO:0000256" key="5">
    <source>
        <dbReference type="ARBA" id="ARBA00023024"/>
    </source>
</evidence>
<proteinExistence type="inferred from homology"/>
<dbReference type="EMBL" id="JAPQKQ010000003">
    <property type="protein sequence ID" value="KAJ5203224.1"/>
    <property type="molecule type" value="Genomic_DNA"/>
</dbReference>
<name>A0A9W9SYX6_9EURO</name>
<reference evidence="15" key="2">
    <citation type="journal article" date="2023" name="IMA Fungus">
        <title>Comparative genomic study of the Penicillium genus elucidates a diverse pangenome and 15 lateral gene transfer events.</title>
        <authorList>
            <person name="Petersen C."/>
            <person name="Sorensen T."/>
            <person name="Nielsen M.R."/>
            <person name="Sondergaard T.E."/>
            <person name="Sorensen J.L."/>
            <person name="Fitzpatrick D.A."/>
            <person name="Frisvad J.C."/>
            <person name="Nielsen K.L."/>
        </authorList>
    </citation>
    <scope>NUCLEOTIDE SEQUENCE</scope>
    <source>
        <strain evidence="15">IBT 20477</strain>
    </source>
</reference>
<keyword evidence="3 10" id="KW-0147">Chitin-binding</keyword>
<evidence type="ECO:0000256" key="6">
    <source>
        <dbReference type="ARBA" id="ARBA00023026"/>
    </source>
</evidence>
<reference evidence="15" key="1">
    <citation type="submission" date="2022-11" db="EMBL/GenBank/DDBJ databases">
        <authorList>
            <person name="Petersen C."/>
        </authorList>
    </citation>
    <scope>NUCLEOTIDE SEQUENCE</scope>
    <source>
        <strain evidence="15">IBT 20477</strain>
    </source>
</reference>
<evidence type="ECO:0000256" key="8">
    <source>
        <dbReference type="ARBA" id="ARBA00023295"/>
    </source>
</evidence>
<dbReference type="PANTHER" id="PTHR47700:SF2">
    <property type="entry name" value="CHITINASE"/>
    <property type="match status" value="1"/>
</dbReference>
<comment type="catalytic activity">
    <reaction evidence="1">
        <text>Random endo-hydrolysis of N-acetyl-beta-D-glucosaminide (1-&gt;4)-beta-linkages in chitin and chitodextrins.</text>
        <dbReference type="EC" id="3.2.1.14"/>
    </reaction>
</comment>
<dbReference type="OrthoDB" id="73875at2759"/>
<evidence type="ECO:0000259" key="13">
    <source>
        <dbReference type="PROSITE" id="PS50941"/>
    </source>
</evidence>
<evidence type="ECO:0000256" key="4">
    <source>
        <dbReference type="ARBA" id="ARBA00022801"/>
    </source>
</evidence>
<keyword evidence="6" id="KW-0843">Virulence</keyword>
<keyword evidence="9" id="KW-0624">Polysaccharide degradation</keyword>
<accession>A0A9W9SYX6</accession>
<dbReference type="InterPro" id="IPR017853">
    <property type="entry name" value="GH"/>
</dbReference>
<feature type="disulfide bond" evidence="10">
    <location>
        <begin position="71"/>
        <end position="75"/>
    </location>
</feature>
<dbReference type="InterPro" id="IPR001579">
    <property type="entry name" value="Glyco_hydro_18_chit_AS"/>
</dbReference>
<dbReference type="SUPFAM" id="SSF57016">
    <property type="entry name" value="Plant lectins/antimicrobial peptides"/>
    <property type="match status" value="1"/>
</dbReference>
<dbReference type="SUPFAM" id="SSF51445">
    <property type="entry name" value="(Trans)glycosidases"/>
    <property type="match status" value="1"/>
</dbReference>
<keyword evidence="16" id="KW-1185">Reference proteome</keyword>
<keyword evidence="5" id="KW-0146">Chitin degradation</keyword>
<sequence length="351" mass="38245">MPAEVANAVCGPQKPGTQQPASGVSLASLNPCPLNACCNKYGQCGINQDFCTESKSATGAPGTSAPGQNGCISNCGTDVVVGDAPAEYISIGYFEAHNLKRPCLNMKITAMDLTPYTHIHLSFGEVSTSYEVDISPIQDQWELFQQLSGFKKILSLRGWSFSTEPATYSIFREAVQPGNQDTFVANIVYFVTENGLDGIDIDWEYPAAPDIPGIPAGTYRPPLSCSSFGNTVDVKIYCRQRRRYGELPHLHHETAGRDADRQVRLVLRGYSISKMAAAADYIVFMTYDLHGQWDYANQYAVDGCPKGNCLRSQVNITETLQTLAMITKAGVPSNKIAVGVSSYGRSFQINY</sequence>
<evidence type="ECO:0000256" key="10">
    <source>
        <dbReference type="PROSITE-ProRule" id="PRU00261"/>
    </source>
</evidence>